<dbReference type="KEGG" id="mym:A176_002400"/>
<dbReference type="AlphaFoldDB" id="A0A0H4WV87"/>
<keyword evidence="2" id="KW-1185">Reference proteome</keyword>
<evidence type="ECO:0000313" key="2">
    <source>
        <dbReference type="Proteomes" id="UP000009026"/>
    </source>
</evidence>
<dbReference type="Proteomes" id="UP000009026">
    <property type="component" value="Chromosome"/>
</dbReference>
<dbReference type="STRING" id="1297742.A176_002400"/>
<accession>A0A0H4WV87</accession>
<reference evidence="1 2" key="1">
    <citation type="journal article" date="2016" name="PLoS ONE">
        <title>Complete Genome Sequence and Comparative Genomics of a Novel Myxobacterium Myxococcus hansupus.</title>
        <authorList>
            <person name="Sharma G."/>
            <person name="Narwani T."/>
            <person name="Subramanian S."/>
        </authorList>
    </citation>
    <scope>NUCLEOTIDE SEQUENCE [LARGE SCALE GENOMIC DNA]</scope>
    <source>
        <strain evidence="2">mixupus</strain>
    </source>
</reference>
<dbReference type="PATRIC" id="fig|1297742.4.peg.2423"/>
<dbReference type="EMBL" id="CP012109">
    <property type="protein sequence ID" value="AKQ65488.1"/>
    <property type="molecule type" value="Genomic_DNA"/>
</dbReference>
<protein>
    <submittedName>
        <fullName evidence="1">Uncharacterized protein</fullName>
    </submittedName>
</protein>
<sequence>MYNHKNMNWPQALLPKMGDPTKMGYLMKFSGLGLEGGFKPITAFTPFTQEPTSGPAKEGIGDMSSDPGVKKIDCLGVIADFEWGGGAGDPIKLTVYTNSSNVTQMEDKKTKGTLKPEVETLAWWIIDYTNAAGWYEVSYPKEPELVKGKILTTDGNIALKTFAEKIELEGRGETTLIRGFSITVIPTMLELNAMHYANEPNHKGAAGWGVKLSAD</sequence>
<organism evidence="1 2">
    <name type="scientific">Pseudomyxococcus hansupus</name>
    <dbReference type="NCBI Taxonomy" id="1297742"/>
    <lineage>
        <taxon>Bacteria</taxon>
        <taxon>Pseudomonadati</taxon>
        <taxon>Myxococcota</taxon>
        <taxon>Myxococcia</taxon>
        <taxon>Myxococcales</taxon>
        <taxon>Cystobacterineae</taxon>
        <taxon>Myxococcaceae</taxon>
        <taxon>Pseudomyxococcus</taxon>
    </lineage>
</organism>
<evidence type="ECO:0000313" key="1">
    <source>
        <dbReference type="EMBL" id="AKQ65488.1"/>
    </source>
</evidence>
<name>A0A0H4WV87_9BACT</name>
<dbReference type="OrthoDB" id="5500352at2"/>
<proteinExistence type="predicted"/>
<gene>
    <name evidence="1" type="ORF">A176_002400</name>
</gene>
<dbReference type="RefSeq" id="WP_002639489.1">
    <property type="nucleotide sequence ID" value="NZ_CP012109.1"/>
</dbReference>